<dbReference type="EMBL" id="WKFB01000507">
    <property type="protein sequence ID" value="KAF6721063.1"/>
    <property type="molecule type" value="Genomic_DNA"/>
</dbReference>
<organism evidence="1 2">
    <name type="scientific">Oryzias melastigma</name>
    <name type="common">Marine medaka</name>
    <dbReference type="NCBI Taxonomy" id="30732"/>
    <lineage>
        <taxon>Eukaryota</taxon>
        <taxon>Metazoa</taxon>
        <taxon>Chordata</taxon>
        <taxon>Craniata</taxon>
        <taxon>Vertebrata</taxon>
        <taxon>Euteleostomi</taxon>
        <taxon>Actinopterygii</taxon>
        <taxon>Neopterygii</taxon>
        <taxon>Teleostei</taxon>
        <taxon>Neoteleostei</taxon>
        <taxon>Acanthomorphata</taxon>
        <taxon>Ovalentaria</taxon>
        <taxon>Atherinomorphae</taxon>
        <taxon>Beloniformes</taxon>
        <taxon>Adrianichthyidae</taxon>
        <taxon>Oryziinae</taxon>
        <taxon>Oryzias</taxon>
    </lineage>
</organism>
<proteinExistence type="predicted"/>
<sequence>MEAVEVTRTGLNERGFTCCSARQPNKSCFQPSALWDQDFACDQTLQRASVHHDCVGDEAAEVRTQVRITNA</sequence>
<evidence type="ECO:0000313" key="1">
    <source>
        <dbReference type="EMBL" id="KAF6721063.1"/>
    </source>
</evidence>
<dbReference type="AlphaFoldDB" id="A0A834BWL0"/>
<evidence type="ECO:0000313" key="2">
    <source>
        <dbReference type="Proteomes" id="UP000646548"/>
    </source>
</evidence>
<dbReference type="Proteomes" id="UP000646548">
    <property type="component" value="Unassembled WGS sequence"/>
</dbReference>
<comment type="caution">
    <text evidence="1">The sequence shown here is derived from an EMBL/GenBank/DDBJ whole genome shotgun (WGS) entry which is preliminary data.</text>
</comment>
<accession>A0A834BWL0</accession>
<reference evidence="1" key="1">
    <citation type="journal article" name="BMC Genomics">
        <title>Long-read sequencing and de novo genome assembly of marine medaka (Oryzias melastigma).</title>
        <authorList>
            <person name="Liang P."/>
            <person name="Saqib H.S.A."/>
            <person name="Ni X."/>
            <person name="Shen Y."/>
        </authorList>
    </citation>
    <scope>NUCLEOTIDE SEQUENCE</scope>
    <source>
        <strain evidence="1">Bigg-433</strain>
    </source>
</reference>
<name>A0A834BWL0_ORYME</name>
<gene>
    <name evidence="1" type="ORF">FQA47_003315</name>
</gene>
<protein>
    <submittedName>
        <fullName evidence="1">Uncharacterized protein</fullName>
    </submittedName>
</protein>